<dbReference type="AlphaFoldDB" id="A0A1X6ZSL4"/>
<keyword evidence="2" id="KW-0653">Protein transport</keyword>
<dbReference type="GO" id="GO:0043952">
    <property type="term" value="P:protein transport by the Sec complex"/>
    <property type="evidence" value="ECO:0007669"/>
    <property type="project" value="TreeGrafter"/>
</dbReference>
<proteinExistence type="predicted"/>
<dbReference type="GO" id="GO:0017038">
    <property type="term" value="P:protein import"/>
    <property type="evidence" value="ECO:0007669"/>
    <property type="project" value="InterPro"/>
</dbReference>
<dbReference type="SUPFAM" id="SSF81767">
    <property type="entry name" value="Pre-protein crosslinking domain of SecA"/>
    <property type="match status" value="1"/>
</dbReference>
<sequence>MAGTPDRGRLAAHPAPGRQRKTEGSPLDQFGARLWVWLWPLWRPVAHLGFWLVALRARAMRDPGTRGGEAACLARAVIAAQGRPRLSEMCRALAMARGWAVAEADPERRKHLILLAGLILAQRPSGVRICLAHGGDIADEGARLAPVFARLGVPLAVIEDGTPLDERQKRLVARATLCSLKSLGYDYLRDAILLGEGASGLRLATRDLRGKPRAAEGWRRNPAILLADLDRALLDDARLPMTAGGARDQLFTATEARAALGLARSLQEGEDFRLAAPGQPPTLSALGRKRLAAAPAKTPGLSDDPTRRAYLVTLAVMALHGVKRGRDYIVDETGIVTIDPQTGEPAPGRNWGSGVQQMIEALERVPMTPVQRSLAQVSVPGVLEGVPLLGGVASDLDHAGRELHLRYGLRPWPTRAPVAPGPVVFCRDRAAQDARIDALVAEGAVVVSDSSERPGALRVETALAGLSPVPDRIVLADVAETARLPRALSERNGGCPVSQVICLEESPFAGRLGPRILKTLWPVSPLRQLRARFHLLVYQQKMARHFAKQRAAQVDVEKRRKRILAFSGCTV</sequence>
<dbReference type="PROSITE" id="PS51196">
    <property type="entry name" value="SECA_MOTOR_DEAD"/>
    <property type="match status" value="1"/>
</dbReference>
<dbReference type="InterPro" id="IPR014018">
    <property type="entry name" value="SecA_motor_DEAD"/>
</dbReference>
<keyword evidence="1" id="KW-0472">Membrane</keyword>
<dbReference type="Gene3D" id="3.90.1440.10">
    <property type="entry name" value="SecA, preprotein cross-linking domain"/>
    <property type="match status" value="1"/>
</dbReference>
<dbReference type="GO" id="GO:0006605">
    <property type="term" value="P:protein targeting"/>
    <property type="evidence" value="ECO:0007669"/>
    <property type="project" value="InterPro"/>
</dbReference>
<name>A0A1X6ZSL4_9RHOB</name>
<dbReference type="GO" id="GO:0031522">
    <property type="term" value="C:cell envelope Sec protein transport complex"/>
    <property type="evidence" value="ECO:0007669"/>
    <property type="project" value="TreeGrafter"/>
</dbReference>
<dbReference type="SMART" id="SM00957">
    <property type="entry name" value="SecA_DEAD"/>
    <property type="match status" value="1"/>
</dbReference>
<gene>
    <name evidence="6" type="ORF">ROG8370_02757</name>
</gene>
<dbReference type="Gene3D" id="3.40.50.300">
    <property type="entry name" value="P-loop containing nucleotide triphosphate hydrolases"/>
    <property type="match status" value="1"/>
</dbReference>
<dbReference type="GO" id="GO:0005886">
    <property type="term" value="C:plasma membrane"/>
    <property type="evidence" value="ECO:0007669"/>
    <property type="project" value="TreeGrafter"/>
</dbReference>
<evidence type="ECO:0000256" key="1">
    <source>
        <dbReference type="ARBA" id="ARBA00022475"/>
    </source>
</evidence>
<keyword evidence="7" id="KW-1185">Reference proteome</keyword>
<accession>A0A1X6ZSL4</accession>
<dbReference type="Pfam" id="PF07517">
    <property type="entry name" value="SecA_DEAD"/>
    <property type="match status" value="1"/>
</dbReference>
<dbReference type="EMBL" id="FWFJ01000029">
    <property type="protein sequence ID" value="SLN60023.1"/>
    <property type="molecule type" value="Genomic_DNA"/>
</dbReference>
<dbReference type="Proteomes" id="UP000194012">
    <property type="component" value="Unassembled WGS sequence"/>
</dbReference>
<reference evidence="7" key="1">
    <citation type="submission" date="2017-03" db="EMBL/GenBank/DDBJ databases">
        <authorList>
            <person name="Rodrigo-Torres L."/>
            <person name="Arahal R.D."/>
            <person name="Lucena T."/>
        </authorList>
    </citation>
    <scope>NUCLEOTIDE SEQUENCE [LARGE SCALE GENOMIC DNA]</scope>
    <source>
        <strain evidence="7">CECT 8370</strain>
    </source>
</reference>
<dbReference type="GO" id="GO:0005524">
    <property type="term" value="F:ATP binding"/>
    <property type="evidence" value="ECO:0007669"/>
    <property type="project" value="InterPro"/>
</dbReference>
<dbReference type="InterPro" id="IPR011115">
    <property type="entry name" value="SecA_DEAD"/>
</dbReference>
<dbReference type="InterPro" id="IPR000185">
    <property type="entry name" value="SecA"/>
</dbReference>
<dbReference type="PANTHER" id="PTHR30612:SF0">
    <property type="entry name" value="CHLOROPLAST PROTEIN-TRANSPORTING ATPASE"/>
    <property type="match status" value="1"/>
</dbReference>
<dbReference type="Pfam" id="PF01043">
    <property type="entry name" value="SecA_PP_bind"/>
    <property type="match status" value="1"/>
</dbReference>
<dbReference type="GO" id="GO:0005829">
    <property type="term" value="C:cytosol"/>
    <property type="evidence" value="ECO:0007669"/>
    <property type="project" value="TreeGrafter"/>
</dbReference>
<evidence type="ECO:0000256" key="2">
    <source>
        <dbReference type="ARBA" id="ARBA00022927"/>
    </source>
</evidence>
<dbReference type="InterPro" id="IPR027417">
    <property type="entry name" value="P-loop_NTPase"/>
</dbReference>
<feature type="region of interest" description="Disordered" evidence="4">
    <location>
        <begin position="1"/>
        <end position="24"/>
    </location>
</feature>
<feature type="domain" description="SecA family profile" evidence="5">
    <location>
        <begin position="1"/>
        <end position="571"/>
    </location>
</feature>
<keyword evidence="3" id="KW-0811">Translocation</keyword>
<evidence type="ECO:0000256" key="4">
    <source>
        <dbReference type="SAM" id="MobiDB-lite"/>
    </source>
</evidence>
<dbReference type="RefSeq" id="WP_085827735.1">
    <property type="nucleotide sequence ID" value="NZ_FWFJ01000029.1"/>
</dbReference>
<evidence type="ECO:0000313" key="7">
    <source>
        <dbReference type="Proteomes" id="UP000194012"/>
    </source>
</evidence>
<dbReference type="PANTHER" id="PTHR30612">
    <property type="entry name" value="SECA INNER MEMBRANE COMPONENT OF SEC PROTEIN SECRETION SYSTEM"/>
    <property type="match status" value="1"/>
</dbReference>
<evidence type="ECO:0000259" key="5">
    <source>
        <dbReference type="PROSITE" id="PS51196"/>
    </source>
</evidence>
<dbReference type="InterPro" id="IPR011130">
    <property type="entry name" value="SecA_preprotein_X-link_dom"/>
</dbReference>
<evidence type="ECO:0000256" key="3">
    <source>
        <dbReference type="ARBA" id="ARBA00023010"/>
    </source>
</evidence>
<dbReference type="GO" id="GO:0006886">
    <property type="term" value="P:intracellular protein transport"/>
    <property type="evidence" value="ECO:0007669"/>
    <property type="project" value="InterPro"/>
</dbReference>
<evidence type="ECO:0000313" key="6">
    <source>
        <dbReference type="EMBL" id="SLN60023.1"/>
    </source>
</evidence>
<dbReference type="InterPro" id="IPR036670">
    <property type="entry name" value="SecA_X-link_sf"/>
</dbReference>
<keyword evidence="1" id="KW-1003">Cell membrane</keyword>
<protein>
    <submittedName>
        <fullName evidence="6">Preprotein translocase subunit SecA</fullName>
    </submittedName>
</protein>
<organism evidence="6 7">
    <name type="scientific">Roseovarius gaetbuli</name>
    <dbReference type="NCBI Taxonomy" id="1356575"/>
    <lineage>
        <taxon>Bacteria</taxon>
        <taxon>Pseudomonadati</taxon>
        <taxon>Pseudomonadota</taxon>
        <taxon>Alphaproteobacteria</taxon>
        <taxon>Rhodobacterales</taxon>
        <taxon>Roseobacteraceae</taxon>
        <taxon>Roseovarius</taxon>
    </lineage>
</organism>
<dbReference type="OrthoDB" id="7792546at2"/>
<keyword evidence="2" id="KW-0813">Transport</keyword>
<dbReference type="SMART" id="SM00958">
    <property type="entry name" value="SecA_PP_bind"/>
    <property type="match status" value="1"/>
</dbReference>